<evidence type="ECO:0000313" key="4">
    <source>
        <dbReference type="EMBL" id="WUR02732.1"/>
    </source>
</evidence>
<protein>
    <submittedName>
        <fullName evidence="4">F-box/WD40 repeat domain-containing protein 7</fullName>
    </submittedName>
</protein>
<dbReference type="PROSITE" id="PS50082">
    <property type="entry name" value="WD_REPEATS_2"/>
    <property type="match status" value="4"/>
</dbReference>
<dbReference type="GO" id="GO:0005737">
    <property type="term" value="C:cytoplasm"/>
    <property type="evidence" value="ECO:0007669"/>
    <property type="project" value="TreeGrafter"/>
</dbReference>
<dbReference type="SMART" id="SM00320">
    <property type="entry name" value="WD40"/>
    <property type="match status" value="6"/>
</dbReference>
<dbReference type="GO" id="GO:0005634">
    <property type="term" value="C:nucleus"/>
    <property type="evidence" value="ECO:0007669"/>
    <property type="project" value="TreeGrafter"/>
</dbReference>
<dbReference type="PRINTS" id="PR00320">
    <property type="entry name" value="GPROTEINBRPT"/>
</dbReference>
<evidence type="ECO:0000256" key="1">
    <source>
        <dbReference type="ARBA" id="ARBA00022574"/>
    </source>
</evidence>
<reference evidence="4" key="1">
    <citation type="journal article" date="2024" name="BMC Genomics">
        <title>Functional annotation of a divergent genome using sequence and structure-based similarity.</title>
        <authorList>
            <person name="Svedberg D."/>
            <person name="Winiger R.R."/>
            <person name="Berg A."/>
            <person name="Sharma H."/>
            <person name="Tellgren-Roth C."/>
            <person name="Debrunner-Vossbrinck B.A."/>
            <person name="Vossbrinck C.R."/>
            <person name="Barandun J."/>
        </authorList>
    </citation>
    <scope>NUCLEOTIDE SEQUENCE</scope>
    <source>
        <strain evidence="4">Illinois isolate</strain>
    </source>
</reference>
<dbReference type="GO" id="GO:0010992">
    <property type="term" value="P:ubiquitin recycling"/>
    <property type="evidence" value="ECO:0007669"/>
    <property type="project" value="TreeGrafter"/>
</dbReference>
<keyword evidence="1 3" id="KW-0853">WD repeat</keyword>
<proteinExistence type="predicted"/>
<dbReference type="InterPro" id="IPR001680">
    <property type="entry name" value="WD40_rpt"/>
</dbReference>
<dbReference type="GO" id="GO:0043130">
    <property type="term" value="F:ubiquitin binding"/>
    <property type="evidence" value="ECO:0007669"/>
    <property type="project" value="TreeGrafter"/>
</dbReference>
<feature type="repeat" description="WD" evidence="3">
    <location>
        <begin position="208"/>
        <end position="247"/>
    </location>
</feature>
<dbReference type="GeneID" id="90540541"/>
<evidence type="ECO:0000256" key="2">
    <source>
        <dbReference type="ARBA" id="ARBA00022737"/>
    </source>
</evidence>
<dbReference type="Gene3D" id="2.130.10.10">
    <property type="entry name" value="YVTN repeat-like/Quinoprotein amine dehydrogenase"/>
    <property type="match status" value="1"/>
</dbReference>
<dbReference type="InterPro" id="IPR015943">
    <property type="entry name" value="WD40/YVTN_repeat-like_dom_sf"/>
</dbReference>
<keyword evidence="5" id="KW-1185">Reference proteome</keyword>
<feature type="repeat" description="WD" evidence="3">
    <location>
        <begin position="130"/>
        <end position="168"/>
    </location>
</feature>
<gene>
    <name evidence="4" type="ORF">VNE69_02251</name>
</gene>
<name>A0AAX4JA09_9MICR</name>
<sequence>MKSQKYPPILIHNLNIELISKLCSYLSIKSLKNLSKSSSYISRHLNSDLNFWQSACKLNLPTVLECKNVLKTKYKLFRNIKSGSNESSYTFITHQKDITYLKIHDKYVYTSSDDTTMKQFSFSGVLINTFLGHKGGIWSFSVDKVLVTGSTDKTAIIWDMASGIPLHKLKGHTNTVRVVKTYGDYVCTGGRDCFIRIWNLIGECLFILSGHTSSVRCLDINRDFLLSGSYDGSVVLWDYKKGKRCFNLVSHKSRVYSVLLGKKYIISGGLDAFVHISTFDNKLVTRYKCHDILVISLSFSHAERYLVSSAADNILVKWDVLDNKKEYTINEKCLITSHFIYEELLFLTTINELQVYDYETGLFIRTVMKADKFIKVEMYEDKLIVAYLLQKNYHIKIYTYTNNS</sequence>
<feature type="repeat" description="WD" evidence="3">
    <location>
        <begin position="169"/>
        <end position="200"/>
    </location>
</feature>
<dbReference type="GO" id="GO:0043161">
    <property type="term" value="P:proteasome-mediated ubiquitin-dependent protein catabolic process"/>
    <property type="evidence" value="ECO:0007669"/>
    <property type="project" value="TreeGrafter"/>
</dbReference>
<dbReference type="PROSITE" id="PS50294">
    <property type="entry name" value="WD_REPEATS_REGION"/>
    <property type="match status" value="1"/>
</dbReference>
<dbReference type="InterPro" id="IPR036322">
    <property type="entry name" value="WD40_repeat_dom_sf"/>
</dbReference>
<dbReference type="InterPro" id="IPR019775">
    <property type="entry name" value="WD40_repeat_CS"/>
</dbReference>
<dbReference type="EMBL" id="CP142727">
    <property type="protein sequence ID" value="WUR02732.1"/>
    <property type="molecule type" value="Genomic_DNA"/>
</dbReference>
<dbReference type="RefSeq" id="XP_065328877.1">
    <property type="nucleotide sequence ID" value="XM_065472805.1"/>
</dbReference>
<dbReference type="CDD" id="cd00200">
    <property type="entry name" value="WD40"/>
    <property type="match status" value="1"/>
</dbReference>
<dbReference type="KEGG" id="vnx:VNE69_02251"/>
<evidence type="ECO:0000313" key="5">
    <source>
        <dbReference type="Proteomes" id="UP001334084"/>
    </source>
</evidence>
<organism evidence="4 5">
    <name type="scientific">Vairimorpha necatrix</name>
    <dbReference type="NCBI Taxonomy" id="6039"/>
    <lineage>
        <taxon>Eukaryota</taxon>
        <taxon>Fungi</taxon>
        <taxon>Fungi incertae sedis</taxon>
        <taxon>Microsporidia</taxon>
        <taxon>Nosematidae</taxon>
        <taxon>Vairimorpha</taxon>
    </lineage>
</organism>
<dbReference type="PROSITE" id="PS00678">
    <property type="entry name" value="WD_REPEATS_1"/>
    <property type="match status" value="2"/>
</dbReference>
<accession>A0AAX4JA09</accession>
<dbReference type="Proteomes" id="UP001334084">
    <property type="component" value="Chromosome 2"/>
</dbReference>
<dbReference type="PANTHER" id="PTHR19849:SF1">
    <property type="entry name" value="F-BOX_WD REPEAT-CONTAINING PROTEIN 7"/>
    <property type="match status" value="1"/>
</dbReference>
<dbReference type="Pfam" id="PF00400">
    <property type="entry name" value="WD40"/>
    <property type="match status" value="4"/>
</dbReference>
<dbReference type="AlphaFoldDB" id="A0AAX4JA09"/>
<evidence type="ECO:0000256" key="3">
    <source>
        <dbReference type="PROSITE-ProRule" id="PRU00221"/>
    </source>
</evidence>
<dbReference type="InterPro" id="IPR020472">
    <property type="entry name" value="WD40_PAC1"/>
</dbReference>
<dbReference type="SUPFAM" id="SSF50978">
    <property type="entry name" value="WD40 repeat-like"/>
    <property type="match status" value="1"/>
</dbReference>
<dbReference type="PANTHER" id="PTHR19849">
    <property type="entry name" value="PHOSPHOLIPASE A-2-ACTIVATING PROTEIN"/>
    <property type="match status" value="1"/>
</dbReference>
<keyword evidence="2" id="KW-0677">Repeat</keyword>
<feature type="repeat" description="WD" evidence="3">
    <location>
        <begin position="287"/>
        <end position="328"/>
    </location>
</feature>